<keyword evidence="4" id="KW-0808">Transferase</keyword>
<evidence type="ECO:0000256" key="9">
    <source>
        <dbReference type="PROSITE-ProRule" id="PRU01373"/>
    </source>
</evidence>
<dbReference type="SUPFAM" id="SSF141523">
    <property type="entry name" value="L,D-transpeptidase catalytic domain-like"/>
    <property type="match status" value="1"/>
</dbReference>
<dbReference type="OrthoDB" id="9787225at2"/>
<keyword evidence="5" id="KW-0378">Hydrolase</keyword>
<evidence type="ECO:0000313" key="11">
    <source>
        <dbReference type="EMBL" id="RQH53430.1"/>
    </source>
</evidence>
<keyword evidence="7 9" id="KW-0573">Peptidoglycan synthesis</keyword>
<dbReference type="AlphaFoldDB" id="A0A3N6PGM2"/>
<evidence type="ECO:0000259" key="10">
    <source>
        <dbReference type="PROSITE" id="PS52029"/>
    </source>
</evidence>
<evidence type="ECO:0000313" key="12">
    <source>
        <dbReference type="Proteomes" id="UP000269154"/>
    </source>
</evidence>
<dbReference type="PANTHER" id="PTHR30582">
    <property type="entry name" value="L,D-TRANSPEPTIDASE"/>
    <property type="match status" value="1"/>
</dbReference>
<evidence type="ECO:0000256" key="8">
    <source>
        <dbReference type="ARBA" id="ARBA00023316"/>
    </source>
</evidence>
<dbReference type="GO" id="GO:0005576">
    <property type="term" value="C:extracellular region"/>
    <property type="evidence" value="ECO:0007669"/>
    <property type="project" value="TreeGrafter"/>
</dbReference>
<dbReference type="InterPro" id="IPR050979">
    <property type="entry name" value="LD-transpeptidase"/>
</dbReference>
<evidence type="ECO:0000256" key="7">
    <source>
        <dbReference type="ARBA" id="ARBA00022984"/>
    </source>
</evidence>
<evidence type="ECO:0000256" key="3">
    <source>
        <dbReference type="ARBA" id="ARBA00022676"/>
    </source>
</evidence>
<keyword evidence="3" id="KW-0328">Glycosyltransferase</keyword>
<dbReference type="GO" id="GO:0071972">
    <property type="term" value="F:peptidoglycan L,D-transpeptidase activity"/>
    <property type="evidence" value="ECO:0007669"/>
    <property type="project" value="TreeGrafter"/>
</dbReference>
<dbReference type="UniPathway" id="UPA00219"/>
<evidence type="ECO:0000256" key="4">
    <source>
        <dbReference type="ARBA" id="ARBA00022679"/>
    </source>
</evidence>
<gene>
    <name evidence="11" type="ORF">D5R40_04540</name>
</gene>
<dbReference type="Gene3D" id="2.40.440.10">
    <property type="entry name" value="L,D-transpeptidase catalytic domain-like"/>
    <property type="match status" value="1"/>
</dbReference>
<reference evidence="11 12" key="1">
    <citation type="journal article" date="2018" name="ACS Chem. Biol.">
        <title>Ketoreductase domain dysfunction expands chemodiversity: malyngamide biosynthesis in the cyanobacterium Okeania hirsuta.</title>
        <authorList>
            <person name="Moss N.A."/>
            <person name="Leao T."/>
            <person name="Rankin M."/>
            <person name="McCullough T.M."/>
            <person name="Qu P."/>
            <person name="Korobeynikov A."/>
            <person name="Smith J.L."/>
            <person name="Gerwick L."/>
            <person name="Gerwick W.H."/>
        </authorList>
    </citation>
    <scope>NUCLEOTIDE SEQUENCE [LARGE SCALE GENOMIC DNA]</scope>
    <source>
        <strain evidence="11 12">PAB10Feb10-1</strain>
    </source>
</reference>
<keyword evidence="6 9" id="KW-0133">Cell shape</keyword>
<name>A0A3N6PGM2_9CYAN</name>
<evidence type="ECO:0000256" key="2">
    <source>
        <dbReference type="ARBA" id="ARBA00005992"/>
    </source>
</evidence>
<dbReference type="InterPro" id="IPR038063">
    <property type="entry name" value="Transpep_catalytic_dom"/>
</dbReference>
<keyword evidence="12" id="KW-1185">Reference proteome</keyword>
<comment type="pathway">
    <text evidence="1 9">Cell wall biogenesis; peptidoglycan biosynthesis.</text>
</comment>
<evidence type="ECO:0000256" key="1">
    <source>
        <dbReference type="ARBA" id="ARBA00004752"/>
    </source>
</evidence>
<dbReference type="EMBL" id="RCBY01000014">
    <property type="protein sequence ID" value="RQH53430.1"/>
    <property type="molecule type" value="Genomic_DNA"/>
</dbReference>
<dbReference type="PROSITE" id="PS52029">
    <property type="entry name" value="LD_TPASE"/>
    <property type="match status" value="1"/>
</dbReference>
<dbReference type="GO" id="GO:0071555">
    <property type="term" value="P:cell wall organization"/>
    <property type="evidence" value="ECO:0007669"/>
    <property type="project" value="UniProtKB-UniRule"/>
</dbReference>
<dbReference type="Pfam" id="PF03734">
    <property type="entry name" value="YkuD"/>
    <property type="match status" value="1"/>
</dbReference>
<keyword evidence="8 9" id="KW-0961">Cell wall biogenesis/degradation</keyword>
<accession>A0A3N6PGM2</accession>
<sequence length="220" mass="24950">MNEKVRKKSLSRWSNSSQKHNIFSGFHLLILLSISIVISWNYLQRKAHASTPVENQEASTNATDLIEIQSPIKSKSPITKKILKELYIQQNENIYLVIKLSDRRVYIYQDEQLKTSYPIAIGREGWETPSGTYKVMQKIPNPSWKHPFTGEIIPPGPENPLGERWIGFWTDGTNYIGFHGTPDEETVGQAASHGCVRMLNQDVLALFEKVAIGTTVIVEP</sequence>
<protein>
    <submittedName>
        <fullName evidence="11">L,D-transpeptidase</fullName>
    </submittedName>
</protein>
<organism evidence="11 12">
    <name type="scientific">Okeania hirsuta</name>
    <dbReference type="NCBI Taxonomy" id="1458930"/>
    <lineage>
        <taxon>Bacteria</taxon>
        <taxon>Bacillati</taxon>
        <taxon>Cyanobacteriota</taxon>
        <taxon>Cyanophyceae</taxon>
        <taxon>Oscillatoriophycideae</taxon>
        <taxon>Oscillatoriales</taxon>
        <taxon>Microcoleaceae</taxon>
        <taxon>Okeania</taxon>
    </lineage>
</organism>
<dbReference type="InterPro" id="IPR005490">
    <property type="entry name" value="LD_TPept_cat_dom"/>
</dbReference>
<comment type="caution">
    <text evidence="11">The sequence shown here is derived from an EMBL/GenBank/DDBJ whole genome shotgun (WGS) entry which is preliminary data.</text>
</comment>
<feature type="domain" description="L,D-TPase catalytic" evidence="10">
    <location>
        <begin position="94"/>
        <end position="219"/>
    </location>
</feature>
<dbReference type="GO" id="GO:0016757">
    <property type="term" value="F:glycosyltransferase activity"/>
    <property type="evidence" value="ECO:0007669"/>
    <property type="project" value="UniProtKB-KW"/>
</dbReference>
<comment type="similarity">
    <text evidence="2">Belongs to the YkuD family.</text>
</comment>
<dbReference type="PANTHER" id="PTHR30582:SF24">
    <property type="entry name" value="L,D-TRANSPEPTIDASE ERFK_SRFK-RELATED"/>
    <property type="match status" value="1"/>
</dbReference>
<feature type="active site" description="Nucleophile" evidence="9">
    <location>
        <position position="195"/>
    </location>
</feature>
<feature type="active site" description="Proton donor/acceptor" evidence="9">
    <location>
        <position position="179"/>
    </location>
</feature>
<dbReference type="GO" id="GO:0008360">
    <property type="term" value="P:regulation of cell shape"/>
    <property type="evidence" value="ECO:0007669"/>
    <property type="project" value="UniProtKB-UniRule"/>
</dbReference>
<dbReference type="CDD" id="cd16913">
    <property type="entry name" value="YkuD_like"/>
    <property type="match status" value="1"/>
</dbReference>
<dbReference type="Proteomes" id="UP000269154">
    <property type="component" value="Unassembled WGS sequence"/>
</dbReference>
<evidence type="ECO:0000256" key="6">
    <source>
        <dbReference type="ARBA" id="ARBA00022960"/>
    </source>
</evidence>
<evidence type="ECO:0000256" key="5">
    <source>
        <dbReference type="ARBA" id="ARBA00022801"/>
    </source>
</evidence>
<proteinExistence type="inferred from homology"/>
<dbReference type="GO" id="GO:0018104">
    <property type="term" value="P:peptidoglycan-protein cross-linking"/>
    <property type="evidence" value="ECO:0007669"/>
    <property type="project" value="TreeGrafter"/>
</dbReference>